<dbReference type="GeneID" id="75828189"/>
<sequence>MGCTTFSPPSLPSAIVRILNEPVLPPEIGHQHTYATFDPERSSTLCNTDIWECGDEEKNSGLNTVISDGLIWTEDAGRQSTVTSTVYEPWDALPSECSCPIVLSTLTVTRTETETETPASTPTGVEQPDADSSGSTTAPIPGVASFIGAAVRSVRGMWLGAWMGFCR</sequence>
<feature type="region of interest" description="Disordered" evidence="1">
    <location>
        <begin position="110"/>
        <end position="139"/>
    </location>
</feature>
<keyword evidence="3" id="KW-1185">Reference proteome</keyword>
<evidence type="ECO:0000313" key="3">
    <source>
        <dbReference type="Proteomes" id="UP001055219"/>
    </source>
</evidence>
<reference evidence="2" key="2">
    <citation type="submission" date="2022-07" db="EMBL/GenBank/DDBJ databases">
        <authorList>
            <person name="Goncalves M.F.M."/>
            <person name="Hilario S."/>
            <person name="Van De Peer Y."/>
            <person name="Esteves A.C."/>
            <person name="Alves A."/>
        </authorList>
    </citation>
    <scope>NUCLEOTIDE SEQUENCE</scope>
    <source>
        <strain evidence="2">MUM 19.33</strain>
    </source>
</reference>
<accession>A0A9P9Y5H7</accession>
<dbReference type="RefSeq" id="XP_051364652.1">
    <property type="nucleotide sequence ID" value="XM_051503693.1"/>
</dbReference>
<comment type="caution">
    <text evidence="2">The sequence shown here is derived from an EMBL/GenBank/DDBJ whole genome shotgun (WGS) entry which is preliminary data.</text>
</comment>
<dbReference type="AlphaFoldDB" id="A0A9P9Y5H7"/>
<dbReference type="EMBL" id="JAGIXG020000006">
    <property type="protein sequence ID" value="KAI6783796.1"/>
    <property type="molecule type" value="Genomic_DNA"/>
</dbReference>
<gene>
    <name evidence="2" type="ORF">J7T54_001672</name>
</gene>
<name>A0A9P9Y5H7_9HYPO</name>
<protein>
    <submittedName>
        <fullName evidence="2">Uncharacterized protein</fullName>
    </submittedName>
</protein>
<proteinExistence type="predicted"/>
<evidence type="ECO:0000256" key="1">
    <source>
        <dbReference type="SAM" id="MobiDB-lite"/>
    </source>
</evidence>
<dbReference type="Proteomes" id="UP001055219">
    <property type="component" value="Unassembled WGS sequence"/>
</dbReference>
<evidence type="ECO:0000313" key="2">
    <source>
        <dbReference type="EMBL" id="KAI6783796.1"/>
    </source>
</evidence>
<reference evidence="2" key="1">
    <citation type="journal article" date="2021" name="J Fungi (Basel)">
        <title>Genomic and Metabolomic Analyses of the Marine Fungus Emericellopsis cladophorae: Insights into Saltwater Adaptability Mechanisms and Its Biosynthetic Potential.</title>
        <authorList>
            <person name="Goncalves M.F.M."/>
            <person name="Hilario S."/>
            <person name="Van de Peer Y."/>
            <person name="Esteves A.C."/>
            <person name="Alves A."/>
        </authorList>
    </citation>
    <scope>NUCLEOTIDE SEQUENCE</scope>
    <source>
        <strain evidence="2">MUM 19.33</strain>
    </source>
</reference>
<organism evidence="2 3">
    <name type="scientific">Emericellopsis cladophorae</name>
    <dbReference type="NCBI Taxonomy" id="2686198"/>
    <lineage>
        <taxon>Eukaryota</taxon>
        <taxon>Fungi</taxon>
        <taxon>Dikarya</taxon>
        <taxon>Ascomycota</taxon>
        <taxon>Pezizomycotina</taxon>
        <taxon>Sordariomycetes</taxon>
        <taxon>Hypocreomycetidae</taxon>
        <taxon>Hypocreales</taxon>
        <taxon>Bionectriaceae</taxon>
        <taxon>Emericellopsis</taxon>
    </lineage>
</organism>
<feature type="compositionally biased region" description="Low complexity" evidence="1">
    <location>
        <begin position="110"/>
        <end position="123"/>
    </location>
</feature>